<dbReference type="InterPro" id="IPR010982">
    <property type="entry name" value="Lambda_DNA-bd_dom_sf"/>
</dbReference>
<feature type="domain" description="HTH cro/C1-type" evidence="1">
    <location>
        <begin position="62"/>
        <end position="95"/>
    </location>
</feature>
<evidence type="ECO:0000313" key="3">
    <source>
        <dbReference type="Proteomes" id="UP000198741"/>
    </source>
</evidence>
<dbReference type="PROSITE" id="PS50943">
    <property type="entry name" value="HTH_CROC1"/>
    <property type="match status" value="1"/>
</dbReference>
<dbReference type="STRING" id="1090615.SAMN04515671_3888"/>
<evidence type="ECO:0000259" key="1">
    <source>
        <dbReference type="PROSITE" id="PS50943"/>
    </source>
</evidence>
<dbReference type="CDD" id="cd00093">
    <property type="entry name" value="HTH_XRE"/>
    <property type="match status" value="1"/>
</dbReference>
<dbReference type="Proteomes" id="UP000198741">
    <property type="component" value="Chromosome I"/>
</dbReference>
<dbReference type="AlphaFoldDB" id="A0A1H0S3H8"/>
<dbReference type="SUPFAM" id="SSF47413">
    <property type="entry name" value="lambda repressor-like DNA-binding domains"/>
    <property type="match status" value="1"/>
</dbReference>
<name>A0A1H0S3H8_9ACTN</name>
<gene>
    <name evidence="2" type="ORF">SAMN04515671_3888</name>
</gene>
<evidence type="ECO:0000313" key="2">
    <source>
        <dbReference type="EMBL" id="SDP36270.1"/>
    </source>
</evidence>
<sequence length="155" mass="16575">MTIRADGEVKVMARTAGPRLPETFARKLSALFASTVRTATGDPWTNTTLAEAVTEIGVPVVQSYISQLRHGKRTNPSADLVGAIASAFGVPVGYFYDGEEATQRQIDEQRTVNALRAAGVENVAWRASGISAQGLEQLAKLADYIRAMEGLPPAE</sequence>
<keyword evidence="3" id="KW-1185">Reference proteome</keyword>
<proteinExistence type="predicted"/>
<dbReference type="GO" id="GO:0003677">
    <property type="term" value="F:DNA binding"/>
    <property type="evidence" value="ECO:0007669"/>
    <property type="project" value="InterPro"/>
</dbReference>
<organism evidence="2 3">
    <name type="scientific">Nakamurella panacisegetis</name>
    <dbReference type="NCBI Taxonomy" id="1090615"/>
    <lineage>
        <taxon>Bacteria</taxon>
        <taxon>Bacillati</taxon>
        <taxon>Actinomycetota</taxon>
        <taxon>Actinomycetes</taxon>
        <taxon>Nakamurellales</taxon>
        <taxon>Nakamurellaceae</taxon>
        <taxon>Nakamurella</taxon>
    </lineage>
</organism>
<protein>
    <recommendedName>
        <fullName evidence="1">HTH cro/C1-type domain-containing protein</fullName>
    </recommendedName>
</protein>
<dbReference type="InterPro" id="IPR001387">
    <property type="entry name" value="Cro/C1-type_HTH"/>
</dbReference>
<dbReference type="EMBL" id="LT629710">
    <property type="protein sequence ID" value="SDP36270.1"/>
    <property type="molecule type" value="Genomic_DNA"/>
</dbReference>
<reference evidence="2 3" key="1">
    <citation type="submission" date="2016-10" db="EMBL/GenBank/DDBJ databases">
        <authorList>
            <person name="de Groot N.N."/>
        </authorList>
    </citation>
    <scope>NUCLEOTIDE SEQUENCE [LARGE SCALE GENOMIC DNA]</scope>
    <source>
        <strain evidence="3">P4-7,KCTC 19426,CECT 7604</strain>
    </source>
</reference>
<dbReference type="Gene3D" id="1.10.260.40">
    <property type="entry name" value="lambda repressor-like DNA-binding domains"/>
    <property type="match status" value="1"/>
</dbReference>
<accession>A0A1H0S3H8</accession>